<keyword evidence="1" id="KW-0472">Membrane</keyword>
<accession>A0A4W3GR39</accession>
<evidence type="ECO:0000313" key="3">
    <source>
        <dbReference type="Ensembl" id="ENSCMIP00000005512.1"/>
    </source>
</evidence>
<reference evidence="3" key="4">
    <citation type="submission" date="2025-08" db="UniProtKB">
        <authorList>
            <consortium name="Ensembl"/>
        </authorList>
    </citation>
    <scope>IDENTIFICATION</scope>
</reference>
<dbReference type="InterPro" id="IPR036364">
    <property type="entry name" value="SEA_dom_sf"/>
</dbReference>
<proteinExistence type="predicted"/>
<feature type="domain" description="SEA" evidence="2">
    <location>
        <begin position="150"/>
        <end position="270"/>
    </location>
</feature>
<feature type="domain" description="SEA" evidence="2">
    <location>
        <begin position="290"/>
        <end position="407"/>
    </location>
</feature>
<reference evidence="3" key="5">
    <citation type="submission" date="2025-09" db="UniProtKB">
        <authorList>
            <consortium name="Ensembl"/>
        </authorList>
    </citation>
    <scope>IDENTIFICATION</scope>
</reference>
<dbReference type="AlphaFoldDB" id="A0A4W3GR39"/>
<organism evidence="3 4">
    <name type="scientific">Callorhinchus milii</name>
    <name type="common">Ghost shark</name>
    <dbReference type="NCBI Taxonomy" id="7868"/>
    <lineage>
        <taxon>Eukaryota</taxon>
        <taxon>Metazoa</taxon>
        <taxon>Chordata</taxon>
        <taxon>Craniata</taxon>
        <taxon>Vertebrata</taxon>
        <taxon>Chondrichthyes</taxon>
        <taxon>Holocephali</taxon>
        <taxon>Chimaeriformes</taxon>
        <taxon>Callorhinchidae</taxon>
        <taxon>Callorhinchus</taxon>
    </lineage>
</organism>
<dbReference type="InterPro" id="IPR028850">
    <property type="entry name" value="MUC16"/>
</dbReference>
<dbReference type="GeneTree" id="ENSGT00440000039287"/>
<evidence type="ECO:0000256" key="1">
    <source>
        <dbReference type="SAM" id="Phobius"/>
    </source>
</evidence>
<dbReference type="SMART" id="SM00200">
    <property type="entry name" value="SEA"/>
    <property type="match status" value="6"/>
</dbReference>
<dbReference type="PROSITE" id="PS50024">
    <property type="entry name" value="SEA"/>
    <property type="match status" value="6"/>
</dbReference>
<dbReference type="SUPFAM" id="SSF82671">
    <property type="entry name" value="SEA domain"/>
    <property type="match status" value="7"/>
</dbReference>
<dbReference type="Pfam" id="PF01390">
    <property type="entry name" value="SEA"/>
    <property type="match status" value="7"/>
</dbReference>
<feature type="domain" description="SEA" evidence="2">
    <location>
        <begin position="805"/>
        <end position="919"/>
    </location>
</feature>
<name>A0A4W3GR39_CALMI</name>
<evidence type="ECO:0000313" key="4">
    <source>
        <dbReference type="Proteomes" id="UP000314986"/>
    </source>
</evidence>
<reference evidence="4" key="2">
    <citation type="journal article" date="2007" name="PLoS Biol.">
        <title>Survey sequencing and comparative analysis of the elephant shark (Callorhinchus milii) genome.</title>
        <authorList>
            <person name="Venkatesh B."/>
            <person name="Kirkness E.F."/>
            <person name="Loh Y.H."/>
            <person name="Halpern A.L."/>
            <person name="Lee A.P."/>
            <person name="Johnson J."/>
            <person name="Dandona N."/>
            <person name="Viswanathan L.D."/>
            <person name="Tay A."/>
            <person name="Venter J.C."/>
            <person name="Strausberg R.L."/>
            <person name="Brenner S."/>
        </authorList>
    </citation>
    <scope>NUCLEOTIDE SEQUENCE [LARGE SCALE GENOMIC DNA]</scope>
</reference>
<feature type="domain" description="SEA" evidence="2">
    <location>
        <begin position="9"/>
        <end position="129"/>
    </location>
</feature>
<keyword evidence="1" id="KW-1133">Transmembrane helix</keyword>
<dbReference type="InParanoid" id="A0A4W3GR39"/>
<dbReference type="OMA" id="NFRIINW"/>
<dbReference type="InterPro" id="IPR000082">
    <property type="entry name" value="SEA_dom"/>
</dbReference>
<keyword evidence="4" id="KW-1185">Reference proteome</keyword>
<reference evidence="4" key="3">
    <citation type="journal article" date="2014" name="Nature">
        <title>Elephant shark genome provides unique insights into gnathostome evolution.</title>
        <authorList>
            <consortium name="International Elephant Shark Genome Sequencing Consortium"/>
            <person name="Venkatesh B."/>
            <person name="Lee A.P."/>
            <person name="Ravi V."/>
            <person name="Maurya A.K."/>
            <person name="Lian M.M."/>
            <person name="Swann J.B."/>
            <person name="Ohta Y."/>
            <person name="Flajnik M.F."/>
            <person name="Sutoh Y."/>
            <person name="Kasahara M."/>
            <person name="Hoon S."/>
            <person name="Gangu V."/>
            <person name="Roy S.W."/>
            <person name="Irimia M."/>
            <person name="Korzh V."/>
            <person name="Kondrychyn I."/>
            <person name="Lim Z.W."/>
            <person name="Tay B.H."/>
            <person name="Tohari S."/>
            <person name="Kong K.W."/>
            <person name="Ho S."/>
            <person name="Lorente-Galdos B."/>
            <person name="Quilez J."/>
            <person name="Marques-Bonet T."/>
            <person name="Raney B.J."/>
            <person name="Ingham P.W."/>
            <person name="Tay A."/>
            <person name="Hillier L.W."/>
            <person name="Minx P."/>
            <person name="Boehm T."/>
            <person name="Wilson R.K."/>
            <person name="Brenner S."/>
            <person name="Warren W.C."/>
        </authorList>
    </citation>
    <scope>NUCLEOTIDE SEQUENCE [LARGE SCALE GENOMIC DNA]</scope>
</reference>
<dbReference type="Ensembl" id="ENSCMIT00000005700.1">
    <property type="protein sequence ID" value="ENSCMIP00000005512.1"/>
    <property type="gene ID" value="ENSCMIG00000003197.1"/>
</dbReference>
<feature type="transmembrane region" description="Helical" evidence="1">
    <location>
        <begin position="927"/>
        <end position="953"/>
    </location>
</feature>
<keyword evidence="1" id="KW-0812">Transmembrane</keyword>
<protein>
    <submittedName>
        <fullName evidence="3">Mucin-16-like</fullName>
    </submittedName>
</protein>
<feature type="domain" description="SEA" evidence="2">
    <location>
        <begin position="555"/>
        <end position="672"/>
    </location>
</feature>
<evidence type="ECO:0000259" key="2">
    <source>
        <dbReference type="PROSITE" id="PS50024"/>
    </source>
</evidence>
<dbReference type="PANTHER" id="PTHR14672">
    <property type="entry name" value="MUCIN-16"/>
    <property type="match status" value="1"/>
</dbReference>
<sequence>MKVTPNPPLEEAFNVTFIITNLPFTPELENSGSQLYNSAANVIANRLDNIFNNSNISPAFSHCNVESFSRAKVDHTSVYALCTFKNNPEIGNVDKVIIYKKFSEKTNQISLLGTYTLDTNSLYVNGFHKEALPTEEPIVVVTQNPNQGAPTLQFNVTFIVTNLPFTSQLQNPDTVLYLSASAIIANRLDNLYNNSIINKTFSNCNVQSLSRANIDNTSVHAICTFKKDPTVQDVDRITVYKTFSEKTNHISALARYDLDSNSLYVNDYHESAALPTEAPIVTQNPDQELPTSTFNLTFIITNLPFTLYLQNSNSQLFRSASAIITNRLKHVFKGSPKFTGCTIRSLNRANVDNTSVEAICVFDKNPAVANLTKVMVYKMFKENTTQISILGTYSLDSNSLYVNDYHETTSSGGDPIVTPTPEPELPIFNVSFIIINLPFTRYLQNPNSQLHKSALAIITNRLDNVYHTSPEFSHCTIRSLSRANVDNTSVNGVCIFDKKPIAQQVTRDTVYEKFKQNTEQISTLGMYKLDSNSLYVNGYQQFKPTTQPPVTASVPLESFDLDFTISSRQFTEELANKDSRDYKSLETDIITSLAELFKQSALKDNFKYCEITGLSRGSVKVASKCFFTEKKINTPVNSGTVRTSFSKGTNGIKQLGKFQLKRNDLNVAPERSPLTFKMRFTIFNPLPARDTINTNNINTTLINDKLNNLYENSKFNETFINCNVTSLSSVDSERTTIESVCSFKNVSTDQEIDKVAVFREFKSNLNLNKLGPYQLSALSVEGYEEVTTTVTTVGLVSPTATVEFGDSRYKLEFTIINRNFVPELQDTNSAAYQQFVNQISITLTKLFKKSTLKDNYKICKVTGLRLGSIKVTCNCYFKPNETVSTVAIQNEFVAGTNSTTWLDGFQLKNDSLSVESQTPDLNSSSRLPYWAIIVIALACVFAVFLLFLLGYVITLCTRSKIQGSYNIMQTPIGVYFPHMNWRKLF</sequence>
<dbReference type="Gene3D" id="3.30.70.960">
    <property type="entry name" value="SEA domain"/>
    <property type="match status" value="7"/>
</dbReference>
<feature type="domain" description="SEA" evidence="2">
    <location>
        <begin position="424"/>
        <end position="541"/>
    </location>
</feature>
<reference evidence="4" key="1">
    <citation type="journal article" date="2006" name="Science">
        <title>Ancient noncoding elements conserved in the human genome.</title>
        <authorList>
            <person name="Venkatesh B."/>
            <person name="Kirkness E.F."/>
            <person name="Loh Y.H."/>
            <person name="Halpern A.L."/>
            <person name="Lee A.P."/>
            <person name="Johnson J."/>
            <person name="Dandona N."/>
            <person name="Viswanathan L.D."/>
            <person name="Tay A."/>
            <person name="Venter J.C."/>
            <person name="Strausberg R.L."/>
            <person name="Brenner S."/>
        </authorList>
    </citation>
    <scope>NUCLEOTIDE SEQUENCE [LARGE SCALE GENOMIC DNA]</scope>
</reference>
<dbReference type="Proteomes" id="UP000314986">
    <property type="component" value="Unassembled WGS sequence"/>
</dbReference>
<dbReference type="PANTHER" id="PTHR14672:SF1">
    <property type="entry name" value="MUCIN-16"/>
    <property type="match status" value="1"/>
</dbReference>